<evidence type="ECO:0000313" key="1">
    <source>
        <dbReference type="EMBL" id="KAK5118408.1"/>
    </source>
</evidence>
<comment type="caution">
    <text evidence="1">The sequence shown here is derived from an EMBL/GenBank/DDBJ whole genome shotgun (WGS) entry which is preliminary data.</text>
</comment>
<evidence type="ECO:0000313" key="2">
    <source>
        <dbReference type="Proteomes" id="UP001310890"/>
    </source>
</evidence>
<sequence length="222" mass="23406">MQFIKVSMIAIGVIIPSISNMMVAASDKVTFRRFATAGCDSNRIIHNDVHLNSGKCKSFDHDEPPFESFQIVPRQDFRVESANWASVCRMVAFSDFHCKGDAISGPGMDSSMGQCVTLAGGNAAHSVFFNCTPPAPAPPPETTASYAGNGWFGSSSASMSHYTVIPAVIASDMPTSTATVLTTLPLSTMTVTPTAAAAASAKPVVKPVIVMEDPDHCLGCEL</sequence>
<proteinExistence type="predicted"/>
<accession>A0AAN7TRR9</accession>
<gene>
    <name evidence="1" type="ORF">LTR62_002922</name>
</gene>
<protein>
    <submittedName>
        <fullName evidence="1">Uncharacterized protein</fullName>
    </submittedName>
</protein>
<name>A0AAN7TRR9_9PEZI</name>
<organism evidence="1 2">
    <name type="scientific">Meristemomyces frigidus</name>
    <dbReference type="NCBI Taxonomy" id="1508187"/>
    <lineage>
        <taxon>Eukaryota</taxon>
        <taxon>Fungi</taxon>
        <taxon>Dikarya</taxon>
        <taxon>Ascomycota</taxon>
        <taxon>Pezizomycotina</taxon>
        <taxon>Dothideomycetes</taxon>
        <taxon>Dothideomycetidae</taxon>
        <taxon>Mycosphaerellales</taxon>
        <taxon>Teratosphaeriaceae</taxon>
        <taxon>Meristemomyces</taxon>
    </lineage>
</organism>
<dbReference type="EMBL" id="JAVRRL010000002">
    <property type="protein sequence ID" value="KAK5118408.1"/>
    <property type="molecule type" value="Genomic_DNA"/>
</dbReference>
<dbReference type="Proteomes" id="UP001310890">
    <property type="component" value="Unassembled WGS sequence"/>
</dbReference>
<reference evidence="1" key="1">
    <citation type="submission" date="2023-08" db="EMBL/GenBank/DDBJ databases">
        <title>Black Yeasts Isolated from many extreme environments.</title>
        <authorList>
            <person name="Coleine C."/>
            <person name="Stajich J.E."/>
            <person name="Selbmann L."/>
        </authorList>
    </citation>
    <scope>NUCLEOTIDE SEQUENCE</scope>
    <source>
        <strain evidence="1">CCFEE 5401</strain>
    </source>
</reference>
<dbReference type="AlphaFoldDB" id="A0AAN7TRR9"/>